<dbReference type="EMBL" id="CAADRP010000224">
    <property type="protein sequence ID" value="VFU25089.1"/>
    <property type="molecule type" value="Genomic_DNA"/>
</dbReference>
<evidence type="ECO:0000313" key="1">
    <source>
        <dbReference type="EMBL" id="VFU25089.1"/>
    </source>
</evidence>
<accession>A0A6N2K9L7</accession>
<gene>
    <name evidence="1" type="ORF">SVIM_LOCUS54604</name>
</gene>
<proteinExistence type="predicted"/>
<protein>
    <submittedName>
        <fullName evidence="1">Uncharacterized protein</fullName>
    </submittedName>
</protein>
<name>A0A6N2K9L7_SALVM</name>
<dbReference type="AlphaFoldDB" id="A0A6N2K9L7"/>
<reference evidence="1" key="1">
    <citation type="submission" date="2019-03" db="EMBL/GenBank/DDBJ databases">
        <authorList>
            <person name="Mank J."/>
            <person name="Almeida P."/>
        </authorList>
    </citation>
    <scope>NUCLEOTIDE SEQUENCE</scope>
    <source>
        <strain evidence="1">78183</strain>
    </source>
</reference>
<sequence>MMEREKRVSWKKNQMGIVHFLLRRECMHLLLLRSLVWLLCFWVSMMGKLSTST</sequence>
<organism evidence="1">
    <name type="scientific">Salix viminalis</name>
    <name type="common">Common osier</name>
    <name type="synonym">Basket willow</name>
    <dbReference type="NCBI Taxonomy" id="40686"/>
    <lineage>
        <taxon>Eukaryota</taxon>
        <taxon>Viridiplantae</taxon>
        <taxon>Streptophyta</taxon>
        <taxon>Embryophyta</taxon>
        <taxon>Tracheophyta</taxon>
        <taxon>Spermatophyta</taxon>
        <taxon>Magnoliopsida</taxon>
        <taxon>eudicotyledons</taxon>
        <taxon>Gunneridae</taxon>
        <taxon>Pentapetalae</taxon>
        <taxon>rosids</taxon>
        <taxon>fabids</taxon>
        <taxon>Malpighiales</taxon>
        <taxon>Salicaceae</taxon>
        <taxon>Saliceae</taxon>
        <taxon>Salix</taxon>
    </lineage>
</organism>